<gene>
    <name evidence="10" type="ORF">Dbus_chr2Rg963</name>
</gene>
<dbReference type="STRING" id="30019.A0A0M4E957"/>
<dbReference type="FunFam" id="1.20.1270.60:FF:000071">
    <property type="entry name" value="Uncharacterized protein, isoform U"/>
    <property type="match status" value="1"/>
</dbReference>
<keyword evidence="6" id="KW-0862">Zinc</keyword>
<feature type="compositionally biased region" description="Low complexity" evidence="9">
    <location>
        <begin position="195"/>
        <end position="205"/>
    </location>
</feature>
<feature type="non-terminal residue" evidence="10">
    <location>
        <position position="1"/>
    </location>
</feature>
<evidence type="ECO:0000256" key="2">
    <source>
        <dbReference type="ARBA" id="ARBA00004496"/>
    </source>
</evidence>
<dbReference type="GO" id="GO:0003009">
    <property type="term" value="P:skeletal muscle contraction"/>
    <property type="evidence" value="ECO:0007669"/>
    <property type="project" value="TreeGrafter"/>
</dbReference>
<keyword evidence="3" id="KW-1003">Cell membrane</keyword>
<feature type="compositionally biased region" description="Basic and acidic residues" evidence="9">
    <location>
        <begin position="226"/>
        <end position="235"/>
    </location>
</feature>
<dbReference type="EMBL" id="CP012524">
    <property type="protein sequence ID" value="ALC41384.1"/>
    <property type="molecule type" value="Genomic_DNA"/>
</dbReference>
<dbReference type="PANTHER" id="PTHR15135">
    <property type="entry name" value="STAC"/>
    <property type="match status" value="1"/>
</dbReference>
<dbReference type="PANTHER" id="PTHR15135:SF7">
    <property type="entry name" value="STAC-LIKE, ISOFORM J"/>
    <property type="match status" value="1"/>
</dbReference>
<feature type="compositionally biased region" description="Low complexity" evidence="9">
    <location>
        <begin position="141"/>
        <end position="152"/>
    </location>
</feature>
<dbReference type="OrthoDB" id="6250593at2759"/>
<dbReference type="Gene3D" id="1.20.1270.60">
    <property type="entry name" value="Arfaptin homology (AH) domain/BAR domain"/>
    <property type="match status" value="1"/>
</dbReference>
<feature type="coiled-coil region" evidence="8">
    <location>
        <begin position="704"/>
        <end position="731"/>
    </location>
</feature>
<keyword evidence="7" id="KW-0472">Membrane</keyword>
<accession>A0A0M4E957</accession>
<reference evidence="10 11" key="1">
    <citation type="submission" date="2015-08" db="EMBL/GenBank/DDBJ databases">
        <title>Ancestral chromatin configuration constrains chromatin evolution on differentiating sex chromosomes in Drosophila.</title>
        <authorList>
            <person name="Zhou Q."/>
            <person name="Bachtrog D."/>
        </authorList>
    </citation>
    <scope>NUCLEOTIDE SEQUENCE [LARGE SCALE GENOMIC DNA]</scope>
    <source>
        <tissue evidence="10">Whole larvae</tissue>
    </source>
</reference>
<sequence>WTGVSTAAQSIPPRIPCVLAAPTPANSPTQQTLAPLAAPPTPNFFSFEQSAPESATSHHTRRISRTSRASLTHSNQNSAGSKRSSVRSSSRAPPLTPLLTAQRPLSAPMYNDTSMQQGTGSSSSTARAPFQRSSAYDEEQQLPQQEQQQQLLSDTRSRSPSIFLEPPTPDPTHAHFGPGWGRPMSPMDLPPEHTSNSSKSPSGSKSRLRPKLHIPLGRLGRSTSSDTRERESSRLREDVHVHVENPVFSSENLRQNNFDAFFEAREPVIKLKPRTPHTAPAGVDVPLERYAGVYDSPRTRSAASSSAGGLFARSPREEREHALNARSRSADHWDEAGATGSGAGGAAGAAGGGAPSKDSLAKSSSGRKNRSYFGWRGRPRGGSLSPQGSSMASYNGVLKDYSHSSLNEAFKSQNNVNFKLIKTVSDFNESLSQLYEEHATALQTLVSNYRKKNAELRKERPACHLAIFQAWETFLQETETDSQACNDVASVLSRQVSRPMLDKSFHRKVQSRKIFTHRESFETIIAKTEEKLSKCRLDYKQCYVAHRQNPSQHSLTEYIDAHNAYVQQLHATNGMLEAYHGDTLPQLMQELEEIHNDLCNIVSESLLQGADVIASKSSEQAKRYASLTSQCSAVLPQQDLLNFVRLLAQPSQACKIPRRVFAPPQAQQPGEPAEEQGDYNEMTPSLRNELVFDRHSTLSQRSALESLKREAIELELQIRQLQDSIDALNRTQTRGIEGQLYNKVNELQEDLSMKKFDLRAKQIH</sequence>
<feature type="region of interest" description="Disordered" evidence="9">
    <location>
        <begin position="297"/>
        <end position="389"/>
    </location>
</feature>
<feature type="compositionally biased region" description="Gly residues" evidence="9">
    <location>
        <begin position="339"/>
        <end position="354"/>
    </location>
</feature>
<evidence type="ECO:0000313" key="11">
    <source>
        <dbReference type="Proteomes" id="UP000494163"/>
    </source>
</evidence>
<dbReference type="OMA" id="ELICMTY"/>
<evidence type="ECO:0000256" key="5">
    <source>
        <dbReference type="ARBA" id="ARBA00022737"/>
    </source>
</evidence>
<feature type="compositionally biased region" description="Basic and acidic residues" evidence="9">
    <location>
        <begin position="314"/>
        <end position="335"/>
    </location>
</feature>
<dbReference type="SUPFAM" id="SSF103657">
    <property type="entry name" value="BAR/IMD domain-like"/>
    <property type="match status" value="1"/>
</dbReference>
<dbReference type="GO" id="GO:0005886">
    <property type="term" value="C:plasma membrane"/>
    <property type="evidence" value="ECO:0007669"/>
    <property type="project" value="UniProtKB-SubCell"/>
</dbReference>
<dbReference type="InterPro" id="IPR027267">
    <property type="entry name" value="AH/BAR_dom_sf"/>
</dbReference>
<feature type="non-terminal residue" evidence="10">
    <location>
        <position position="764"/>
    </location>
</feature>
<feature type="compositionally biased region" description="Low complexity" evidence="9">
    <location>
        <begin position="66"/>
        <end position="91"/>
    </location>
</feature>
<keyword evidence="8" id="KW-0175">Coiled coil</keyword>
<evidence type="ECO:0000256" key="9">
    <source>
        <dbReference type="SAM" id="MobiDB-lite"/>
    </source>
</evidence>
<organism evidence="10 11">
    <name type="scientific">Drosophila busckii</name>
    <name type="common">Fruit fly</name>
    <dbReference type="NCBI Taxonomy" id="30019"/>
    <lineage>
        <taxon>Eukaryota</taxon>
        <taxon>Metazoa</taxon>
        <taxon>Ecdysozoa</taxon>
        <taxon>Arthropoda</taxon>
        <taxon>Hexapoda</taxon>
        <taxon>Insecta</taxon>
        <taxon>Pterygota</taxon>
        <taxon>Neoptera</taxon>
        <taxon>Endopterygota</taxon>
        <taxon>Diptera</taxon>
        <taxon>Brachycera</taxon>
        <taxon>Muscomorpha</taxon>
        <taxon>Ephydroidea</taxon>
        <taxon>Drosophilidae</taxon>
        <taxon>Drosophila</taxon>
    </lineage>
</organism>
<feature type="compositionally biased region" description="Low complexity" evidence="9">
    <location>
        <begin position="113"/>
        <end position="125"/>
    </location>
</feature>
<evidence type="ECO:0000256" key="3">
    <source>
        <dbReference type="ARBA" id="ARBA00022475"/>
    </source>
</evidence>
<feature type="compositionally biased region" description="Polar residues" evidence="9">
    <location>
        <begin position="43"/>
        <end position="53"/>
    </location>
</feature>
<keyword evidence="6" id="KW-0479">Metal-binding</keyword>
<feature type="region of interest" description="Disordered" evidence="9">
    <location>
        <begin position="21"/>
        <end position="235"/>
    </location>
</feature>
<evidence type="ECO:0000256" key="6">
    <source>
        <dbReference type="ARBA" id="ARBA00022771"/>
    </source>
</evidence>
<dbReference type="GO" id="GO:0005737">
    <property type="term" value="C:cytoplasm"/>
    <property type="evidence" value="ECO:0007669"/>
    <property type="project" value="UniProtKB-SubCell"/>
</dbReference>
<evidence type="ECO:0000256" key="7">
    <source>
        <dbReference type="ARBA" id="ARBA00023136"/>
    </source>
</evidence>
<keyword evidence="11" id="KW-1185">Reference proteome</keyword>
<comment type="subcellular location">
    <subcellularLocation>
        <location evidence="1">Cell membrane</location>
    </subcellularLocation>
    <subcellularLocation>
        <location evidence="2">Cytoplasm</location>
    </subcellularLocation>
</comment>
<dbReference type="AlphaFoldDB" id="A0A0M4E957"/>
<dbReference type="Proteomes" id="UP000494163">
    <property type="component" value="Chromosome 2R"/>
</dbReference>
<evidence type="ECO:0000256" key="4">
    <source>
        <dbReference type="ARBA" id="ARBA00022490"/>
    </source>
</evidence>
<keyword evidence="6" id="KW-0863">Zinc-finger</keyword>
<dbReference type="GO" id="GO:0008270">
    <property type="term" value="F:zinc ion binding"/>
    <property type="evidence" value="ECO:0007669"/>
    <property type="project" value="UniProtKB-KW"/>
</dbReference>
<proteinExistence type="predicted"/>
<name>A0A0M4E957_DROBS</name>
<evidence type="ECO:0000256" key="1">
    <source>
        <dbReference type="ARBA" id="ARBA00004236"/>
    </source>
</evidence>
<dbReference type="GO" id="GO:1903078">
    <property type="term" value="P:positive regulation of protein localization to plasma membrane"/>
    <property type="evidence" value="ECO:0007669"/>
    <property type="project" value="TreeGrafter"/>
</dbReference>
<keyword evidence="4" id="KW-0963">Cytoplasm</keyword>
<dbReference type="InterPro" id="IPR039688">
    <property type="entry name" value="STAC1/2/3"/>
</dbReference>
<keyword evidence="5" id="KW-0677">Repeat</keyword>
<evidence type="ECO:0000313" key="10">
    <source>
        <dbReference type="EMBL" id="ALC41384.1"/>
    </source>
</evidence>
<evidence type="ECO:0000256" key="8">
    <source>
        <dbReference type="SAM" id="Coils"/>
    </source>
</evidence>
<protein>
    <submittedName>
        <fullName evidence="10">CG43729</fullName>
    </submittedName>
</protein>